<keyword evidence="2" id="KW-0813">Transport</keyword>
<evidence type="ECO:0000313" key="9">
    <source>
        <dbReference type="EMBL" id="NUB45285.1"/>
    </source>
</evidence>
<dbReference type="CDD" id="cd06579">
    <property type="entry name" value="TM_PBP1_transp_AraH_like"/>
    <property type="match status" value="1"/>
</dbReference>
<dbReference type="InterPro" id="IPR001851">
    <property type="entry name" value="ABC_transp_permease"/>
</dbReference>
<feature type="transmembrane region" description="Helical" evidence="8">
    <location>
        <begin position="86"/>
        <end position="103"/>
    </location>
</feature>
<dbReference type="RefSeq" id="WP_152826693.1">
    <property type="nucleotide sequence ID" value="NZ_WHUT02000007.1"/>
</dbReference>
<dbReference type="PANTHER" id="PTHR32196">
    <property type="entry name" value="ABC TRANSPORTER PERMEASE PROTEIN YPHD-RELATED-RELATED"/>
    <property type="match status" value="1"/>
</dbReference>
<evidence type="ECO:0000256" key="4">
    <source>
        <dbReference type="ARBA" id="ARBA00022519"/>
    </source>
</evidence>
<keyword evidence="10" id="KW-1185">Reference proteome</keyword>
<dbReference type="GO" id="GO:0022857">
    <property type="term" value="F:transmembrane transporter activity"/>
    <property type="evidence" value="ECO:0007669"/>
    <property type="project" value="InterPro"/>
</dbReference>
<comment type="subcellular location">
    <subcellularLocation>
        <location evidence="1">Cell membrane</location>
        <topology evidence="1">Multi-pass membrane protein</topology>
    </subcellularLocation>
</comment>
<evidence type="ECO:0000256" key="3">
    <source>
        <dbReference type="ARBA" id="ARBA00022475"/>
    </source>
</evidence>
<dbReference type="GO" id="GO:0005886">
    <property type="term" value="C:plasma membrane"/>
    <property type="evidence" value="ECO:0007669"/>
    <property type="project" value="UniProtKB-SubCell"/>
</dbReference>
<evidence type="ECO:0000256" key="5">
    <source>
        <dbReference type="ARBA" id="ARBA00022692"/>
    </source>
</evidence>
<keyword evidence="4" id="KW-0997">Cell inner membrane</keyword>
<evidence type="ECO:0000256" key="6">
    <source>
        <dbReference type="ARBA" id="ARBA00022989"/>
    </source>
</evidence>
<keyword evidence="3" id="KW-1003">Cell membrane</keyword>
<evidence type="ECO:0000256" key="8">
    <source>
        <dbReference type="SAM" id="Phobius"/>
    </source>
</evidence>
<feature type="transmembrane region" description="Helical" evidence="8">
    <location>
        <begin position="7"/>
        <end position="25"/>
    </location>
</feature>
<evidence type="ECO:0000256" key="2">
    <source>
        <dbReference type="ARBA" id="ARBA00022448"/>
    </source>
</evidence>
<gene>
    <name evidence="9" type="ORF">GEU84_012875</name>
</gene>
<dbReference type="PANTHER" id="PTHR32196:SF21">
    <property type="entry name" value="ABC TRANSPORTER PERMEASE PROTEIN YPHD-RELATED"/>
    <property type="match status" value="1"/>
</dbReference>
<dbReference type="Proteomes" id="UP000484076">
    <property type="component" value="Unassembled WGS sequence"/>
</dbReference>
<sequence>MAQTLRRYGTLIGMLAIVLFFWAMLPDTFMTARNLINISQQISMLTVVAVAMTVVMVMGDFDLSVGSMASLAGVVAAVLFTHDWPLWAGLVAALAVGLLGGLINGVLISLIGILPFVATLATLTMFSGAAFMVSGGKTIFGRDIPAAFSDFARGGLSLGQLDGRALLLPWLTLLALAVAALVWVLLEQTTYGRRLYAIGANPEAARLAGVRVTRLRLSAFVFTGAGAALAGLMYAARVASANPTQGSGLMLTAIAAVFLGMTVSENGQPRVLATLAGVAVLGVMDNGLTQLQVDSYVREVLVGLIIVLAVSISALGRRAVGGR</sequence>
<feature type="transmembrane region" description="Helical" evidence="8">
    <location>
        <begin position="37"/>
        <end position="56"/>
    </location>
</feature>
<keyword evidence="6 8" id="KW-1133">Transmembrane helix</keyword>
<keyword evidence="5 8" id="KW-0812">Transmembrane</keyword>
<feature type="transmembrane region" description="Helical" evidence="8">
    <location>
        <begin position="300"/>
        <end position="320"/>
    </location>
</feature>
<evidence type="ECO:0000256" key="7">
    <source>
        <dbReference type="ARBA" id="ARBA00023136"/>
    </source>
</evidence>
<reference evidence="9" key="1">
    <citation type="submission" date="2020-05" db="EMBL/GenBank/DDBJ databases">
        <title>Fertoebacter nigrum gen. nov., sp. nov., a new member of the family Rhodobacteraceae.</title>
        <authorList>
            <person name="Szuroczki S."/>
            <person name="Abbaszade G."/>
            <person name="Buni D."/>
            <person name="Schumann P."/>
            <person name="Toth E."/>
        </authorList>
    </citation>
    <scope>NUCLEOTIDE SEQUENCE</scope>
    <source>
        <strain evidence="9">RG-N-1a</strain>
    </source>
</reference>
<evidence type="ECO:0000256" key="1">
    <source>
        <dbReference type="ARBA" id="ARBA00004651"/>
    </source>
</evidence>
<feature type="transmembrane region" description="Helical" evidence="8">
    <location>
        <begin position="248"/>
        <end position="264"/>
    </location>
</feature>
<dbReference type="AlphaFoldDB" id="A0A8X8KPM9"/>
<feature type="transmembrane region" description="Helical" evidence="8">
    <location>
        <begin position="63"/>
        <end position="80"/>
    </location>
</feature>
<keyword evidence="7 8" id="KW-0472">Membrane</keyword>
<feature type="transmembrane region" description="Helical" evidence="8">
    <location>
        <begin position="167"/>
        <end position="186"/>
    </location>
</feature>
<proteinExistence type="predicted"/>
<feature type="transmembrane region" description="Helical" evidence="8">
    <location>
        <begin position="215"/>
        <end position="236"/>
    </location>
</feature>
<organism evidence="9 10">
    <name type="scientific">Fertoeibacter niger</name>
    <dbReference type="NCBI Taxonomy" id="2656921"/>
    <lineage>
        <taxon>Bacteria</taxon>
        <taxon>Pseudomonadati</taxon>
        <taxon>Pseudomonadota</taxon>
        <taxon>Alphaproteobacteria</taxon>
        <taxon>Rhodobacterales</taxon>
        <taxon>Paracoccaceae</taxon>
        <taxon>Fertoeibacter</taxon>
    </lineage>
</organism>
<comment type="caution">
    <text evidence="9">The sequence shown here is derived from an EMBL/GenBank/DDBJ whole genome shotgun (WGS) entry which is preliminary data.</text>
</comment>
<accession>A0A8X8KPM9</accession>
<dbReference type="Pfam" id="PF02653">
    <property type="entry name" value="BPD_transp_2"/>
    <property type="match status" value="1"/>
</dbReference>
<feature type="transmembrane region" description="Helical" evidence="8">
    <location>
        <begin position="110"/>
        <end position="133"/>
    </location>
</feature>
<evidence type="ECO:0000313" key="10">
    <source>
        <dbReference type="Proteomes" id="UP000484076"/>
    </source>
</evidence>
<name>A0A8X8KPM9_9RHOB</name>
<dbReference type="EMBL" id="WHUT02000007">
    <property type="protein sequence ID" value="NUB45285.1"/>
    <property type="molecule type" value="Genomic_DNA"/>
</dbReference>
<protein>
    <submittedName>
        <fullName evidence="9">ABC transporter permease</fullName>
    </submittedName>
</protein>
<feature type="transmembrane region" description="Helical" evidence="8">
    <location>
        <begin position="271"/>
        <end position="288"/>
    </location>
</feature>